<dbReference type="PROSITE" id="PS50181">
    <property type="entry name" value="FBOX"/>
    <property type="match status" value="1"/>
</dbReference>
<proteinExistence type="predicted"/>
<organism evidence="2 3">
    <name type="scientific">Bimuria novae-zelandiae CBS 107.79</name>
    <dbReference type="NCBI Taxonomy" id="1447943"/>
    <lineage>
        <taxon>Eukaryota</taxon>
        <taxon>Fungi</taxon>
        <taxon>Dikarya</taxon>
        <taxon>Ascomycota</taxon>
        <taxon>Pezizomycotina</taxon>
        <taxon>Dothideomycetes</taxon>
        <taxon>Pleosporomycetidae</taxon>
        <taxon>Pleosporales</taxon>
        <taxon>Massarineae</taxon>
        <taxon>Didymosphaeriaceae</taxon>
        <taxon>Bimuria</taxon>
    </lineage>
</organism>
<dbReference type="OrthoDB" id="5985073at2759"/>
<dbReference type="AlphaFoldDB" id="A0A6A5V0U1"/>
<dbReference type="EMBL" id="ML976705">
    <property type="protein sequence ID" value="KAF1969839.1"/>
    <property type="molecule type" value="Genomic_DNA"/>
</dbReference>
<sequence>MPDNSLLSEVLCLSHLTTKSLLKPPTGSTCAQNKKLKTMDDLPQEIIDCISSHLDRYDLRSTLTVNFKFQASAERYSGAYERFDLDKSSAEKFLRTYSGRHFRHLRHVYFATTLVPNDMPPNHRWLDPSDVDGDDVPPCRESKETLQEYDESFTAQIRFLFDTLNTVERSVGDTYRHEKISLTILTPTMELDPSIYCRHRAHVDWRVHLLNPGSLPVLKSIRRLRLQNGAKFNSFQEPQITLRKIDLRILLDVSYKLPNLEQLACEIGGDEWPTPLSHEVGSHLWHMYQGPRRDSRHDFAQNLDPTSLPTHLRELELNFIHPLSHIDAIDQRIAMPDLTAPTLNDPFSTSLRISSYQLRRMHLFAVVDETLFWPADGSEPPTWPSLEVLDVCFHMVSPSGKWYFKGLREPEEGQVKGYALDERAYPPLETTTNDEYWCERADEVDWDETTDAQFRVVPDNEAIAPFLEAFAKAAARMPQLKDGALWCPLTFATQPNDSGDNVDYLECAIPDLFKFGPDNLAWGIAYTKPNQKAFSGRADEDDTAERQLWWLVGNRWRPSSHLHELFRNIGREKHGEGLVEHWNDEYYGDGLVERYVFEKHQRITWSSTT</sequence>
<keyword evidence="3" id="KW-1185">Reference proteome</keyword>
<dbReference type="InterPro" id="IPR001810">
    <property type="entry name" value="F-box_dom"/>
</dbReference>
<feature type="domain" description="F-box" evidence="1">
    <location>
        <begin position="36"/>
        <end position="83"/>
    </location>
</feature>
<name>A0A6A5V0U1_9PLEO</name>
<reference evidence="2" key="1">
    <citation type="journal article" date="2020" name="Stud. Mycol.">
        <title>101 Dothideomycetes genomes: a test case for predicting lifestyles and emergence of pathogens.</title>
        <authorList>
            <person name="Haridas S."/>
            <person name="Albert R."/>
            <person name="Binder M."/>
            <person name="Bloem J."/>
            <person name="Labutti K."/>
            <person name="Salamov A."/>
            <person name="Andreopoulos B."/>
            <person name="Baker S."/>
            <person name="Barry K."/>
            <person name="Bills G."/>
            <person name="Bluhm B."/>
            <person name="Cannon C."/>
            <person name="Castanera R."/>
            <person name="Culley D."/>
            <person name="Daum C."/>
            <person name="Ezra D."/>
            <person name="Gonzalez J."/>
            <person name="Henrissat B."/>
            <person name="Kuo A."/>
            <person name="Liang C."/>
            <person name="Lipzen A."/>
            <person name="Lutzoni F."/>
            <person name="Magnuson J."/>
            <person name="Mondo S."/>
            <person name="Nolan M."/>
            <person name="Ohm R."/>
            <person name="Pangilinan J."/>
            <person name="Park H.-J."/>
            <person name="Ramirez L."/>
            <person name="Alfaro M."/>
            <person name="Sun H."/>
            <person name="Tritt A."/>
            <person name="Yoshinaga Y."/>
            <person name="Zwiers L.-H."/>
            <person name="Turgeon B."/>
            <person name="Goodwin S."/>
            <person name="Spatafora J."/>
            <person name="Crous P."/>
            <person name="Grigoriev I."/>
        </authorList>
    </citation>
    <scope>NUCLEOTIDE SEQUENCE</scope>
    <source>
        <strain evidence="2">CBS 107.79</strain>
    </source>
</reference>
<protein>
    <recommendedName>
        <fullName evidence="1">F-box domain-containing protein</fullName>
    </recommendedName>
</protein>
<accession>A0A6A5V0U1</accession>
<dbReference type="Proteomes" id="UP000800036">
    <property type="component" value="Unassembled WGS sequence"/>
</dbReference>
<evidence type="ECO:0000313" key="2">
    <source>
        <dbReference type="EMBL" id="KAF1969839.1"/>
    </source>
</evidence>
<gene>
    <name evidence="2" type="ORF">BU23DRAFT_557253</name>
</gene>
<evidence type="ECO:0000313" key="3">
    <source>
        <dbReference type="Proteomes" id="UP000800036"/>
    </source>
</evidence>
<evidence type="ECO:0000259" key="1">
    <source>
        <dbReference type="PROSITE" id="PS50181"/>
    </source>
</evidence>